<dbReference type="InParanoid" id="D9Q265"/>
<sequence>MVYRCHDVKFKIRPNYANMWRYSEMLATRPPQVVSYGEGLTPIVKVNGVLCKLENRNPTGTYADRASSVIVSGMRRKTYRVKYESDFAYSLAFYAKLAGSEVSVIAEPKELDPQDIIGIASLGGSLEFRGKPELQYENPLSVEGLKTIAFELVESSPNAERVYVPSSSGLLAFSIAEGLNELEGAPPMEVTAVVVKGSPLPSFLGFSRTIKIVEIEPEEVINGLVRLARRGFYIKFLAASAYAYASTEERGVALISGGIRKPQLKRPKSLEGASLKRRILDVLSRGGDLSAYEIWKEMPQFTLRGVYSALKSLEAEGSICARYKMRGRRKIRIYELCGPD</sequence>
<dbReference type="Proteomes" id="UP000000346">
    <property type="component" value="Chromosome"/>
</dbReference>
<dbReference type="HOGENOM" id="CLU_028142_4_0_2"/>
<dbReference type="InterPro" id="IPR036388">
    <property type="entry name" value="WH-like_DNA-bd_sf"/>
</dbReference>
<dbReference type="Gene3D" id="1.10.10.10">
    <property type="entry name" value="Winged helix-like DNA-binding domain superfamily/Winged helix DNA-binding domain"/>
    <property type="match status" value="1"/>
</dbReference>
<gene>
    <name evidence="1" type="ordered locus">ASAC_0998</name>
</gene>
<dbReference type="Gene3D" id="3.40.50.1100">
    <property type="match status" value="3"/>
</dbReference>
<evidence type="ECO:0000313" key="1">
    <source>
        <dbReference type="EMBL" id="ADL19403.1"/>
    </source>
</evidence>
<keyword evidence="2" id="KW-1185">Reference proteome</keyword>
<evidence type="ECO:0000313" key="2">
    <source>
        <dbReference type="Proteomes" id="UP000000346"/>
    </source>
</evidence>
<dbReference type="KEGG" id="asc:ASAC_0998"/>
<dbReference type="AlphaFoldDB" id="D9Q265"/>
<protein>
    <submittedName>
        <fullName evidence="1">Threonine synthase</fullName>
    </submittedName>
</protein>
<dbReference type="InterPro" id="IPR036052">
    <property type="entry name" value="TrpB-like_PALP_sf"/>
</dbReference>
<organism evidence="1 2">
    <name type="scientific">Acidilobus saccharovorans (strain DSM 16705 / JCM 18335 / VKM B-2471 / 345-15)</name>
    <dbReference type="NCBI Taxonomy" id="666510"/>
    <lineage>
        <taxon>Archaea</taxon>
        <taxon>Thermoproteota</taxon>
        <taxon>Thermoprotei</taxon>
        <taxon>Acidilobales</taxon>
        <taxon>Acidilobaceae</taxon>
        <taxon>Acidilobus</taxon>
    </lineage>
</organism>
<proteinExistence type="predicted"/>
<reference evidence="1 2" key="1">
    <citation type="journal article" date="2010" name="Appl. Environ. Microbiol.">
        <title>The genome sequence of the crenarchaeon Acidilobus saccharovorans supports a new order, Acidilobales, and suggests an important ecological role in terrestrial acidic hot springs.</title>
        <authorList>
            <person name="Mardanov A.V."/>
            <person name="Svetlitchnyi V.A."/>
            <person name="Beletsky A.V."/>
            <person name="Prokofeva M.I."/>
            <person name="Bonch-Osmolovskaya E.A."/>
            <person name="Ravin N.V."/>
            <person name="Skryabin K.G."/>
        </authorList>
    </citation>
    <scope>NUCLEOTIDE SEQUENCE [LARGE SCALE GENOMIC DNA]</scope>
    <source>
        <strain evidence="2">DSM 16705 / JCM 18335 / VKM B-2471 / 345-15</strain>
    </source>
</reference>
<dbReference type="eggNOG" id="arCOG00001">
    <property type="taxonomic scope" value="Archaea"/>
</dbReference>
<dbReference type="SUPFAM" id="SSF46785">
    <property type="entry name" value="Winged helix' DNA-binding domain"/>
    <property type="match status" value="1"/>
</dbReference>
<dbReference type="eggNOG" id="arCOG01434">
    <property type="taxonomic scope" value="Archaea"/>
</dbReference>
<dbReference type="EMBL" id="CP001742">
    <property type="protein sequence ID" value="ADL19403.1"/>
    <property type="molecule type" value="Genomic_DNA"/>
</dbReference>
<dbReference type="InterPro" id="IPR036390">
    <property type="entry name" value="WH_DNA-bd_sf"/>
</dbReference>
<dbReference type="SUPFAM" id="SSF53686">
    <property type="entry name" value="Tryptophan synthase beta subunit-like PLP-dependent enzymes"/>
    <property type="match status" value="1"/>
</dbReference>
<accession>D9Q265</accession>
<dbReference type="STRING" id="666510.ASAC_0998"/>
<name>D9Q265_ACIS3</name>